<dbReference type="PANTHER" id="PTHR16821:SF2">
    <property type="entry name" value="FRATAXIN, MITOCHONDRIAL"/>
    <property type="match status" value="1"/>
</dbReference>
<dbReference type="GO" id="GO:0016226">
    <property type="term" value="P:iron-sulfur cluster assembly"/>
    <property type="evidence" value="ECO:0007669"/>
    <property type="project" value="InterPro"/>
</dbReference>
<dbReference type="PANTHER" id="PTHR16821">
    <property type="entry name" value="FRATAXIN"/>
    <property type="match status" value="1"/>
</dbReference>
<dbReference type="SUPFAM" id="SSF55387">
    <property type="entry name" value="Frataxin/Nqo15-like"/>
    <property type="match status" value="1"/>
</dbReference>
<dbReference type="AlphaFoldDB" id="A0A9X3X4P2"/>
<sequence length="111" mass="12446">MSTEGISERDFERAADDTLRKLERALGDLDGIEVDLQMGVLTVEFQDGTRYVINSHRAARQIWMAAERNAWHFDPRTGGASWNASKDGAELWATVQAVLSRKLGRTIELTP</sequence>
<dbReference type="Pfam" id="PF01491">
    <property type="entry name" value="Frataxin_Cyay"/>
    <property type="match status" value="1"/>
</dbReference>
<dbReference type="PROSITE" id="PS50810">
    <property type="entry name" value="FRATAXIN_2"/>
    <property type="match status" value="1"/>
</dbReference>
<comment type="similarity">
    <text evidence="1">Belongs to the frataxin family.</text>
</comment>
<reference evidence="3 4" key="1">
    <citation type="submission" date="2021-04" db="EMBL/GenBank/DDBJ databases">
        <title>Genome analysis of Polyangium sp.</title>
        <authorList>
            <person name="Li Y."/>
            <person name="Wang J."/>
        </authorList>
    </citation>
    <scope>NUCLEOTIDE SEQUENCE [LARGE SCALE GENOMIC DNA]</scope>
    <source>
        <strain evidence="3 4">SDU14</strain>
    </source>
</reference>
<proteinExistence type="inferred from homology"/>
<dbReference type="GO" id="GO:0008199">
    <property type="term" value="F:ferric iron binding"/>
    <property type="evidence" value="ECO:0007669"/>
    <property type="project" value="InterPro"/>
</dbReference>
<evidence type="ECO:0000313" key="3">
    <source>
        <dbReference type="EMBL" id="MDC3983654.1"/>
    </source>
</evidence>
<dbReference type="InterPro" id="IPR020895">
    <property type="entry name" value="Frataxin_CS"/>
</dbReference>
<keyword evidence="4" id="KW-1185">Reference proteome</keyword>
<evidence type="ECO:0000256" key="2">
    <source>
        <dbReference type="ARBA" id="ARBA00023004"/>
    </source>
</evidence>
<protein>
    <submittedName>
        <fullName evidence="3">Iron donor protein CyaY</fullName>
    </submittedName>
</protein>
<organism evidence="3 4">
    <name type="scientific">Polyangium jinanense</name>
    <dbReference type="NCBI Taxonomy" id="2829994"/>
    <lineage>
        <taxon>Bacteria</taxon>
        <taxon>Pseudomonadati</taxon>
        <taxon>Myxococcota</taxon>
        <taxon>Polyangia</taxon>
        <taxon>Polyangiales</taxon>
        <taxon>Polyangiaceae</taxon>
        <taxon>Polyangium</taxon>
    </lineage>
</organism>
<evidence type="ECO:0000313" key="4">
    <source>
        <dbReference type="Proteomes" id="UP001151081"/>
    </source>
</evidence>
<dbReference type="Gene3D" id="3.30.920.10">
    <property type="entry name" value="Frataxin/CyaY"/>
    <property type="match status" value="1"/>
</dbReference>
<evidence type="ECO:0000256" key="1">
    <source>
        <dbReference type="ARBA" id="ARBA00008183"/>
    </source>
</evidence>
<accession>A0A9X3X4P2</accession>
<dbReference type="SMART" id="SM01219">
    <property type="entry name" value="Frataxin_Cyay"/>
    <property type="match status" value="1"/>
</dbReference>
<dbReference type="RefSeq" id="WP_272423367.1">
    <property type="nucleotide sequence ID" value="NZ_JAGTJJ010000015.1"/>
</dbReference>
<dbReference type="GO" id="GO:0005737">
    <property type="term" value="C:cytoplasm"/>
    <property type="evidence" value="ECO:0007669"/>
    <property type="project" value="UniProtKB-ARBA"/>
</dbReference>
<dbReference type="InterPro" id="IPR036524">
    <property type="entry name" value="Frataxin/CyaY_sf"/>
</dbReference>
<dbReference type="PROSITE" id="PS01344">
    <property type="entry name" value="FRATAXIN_1"/>
    <property type="match status" value="1"/>
</dbReference>
<dbReference type="Proteomes" id="UP001151081">
    <property type="component" value="Unassembled WGS sequence"/>
</dbReference>
<dbReference type="NCBIfam" id="TIGR03421">
    <property type="entry name" value="FeS_CyaY"/>
    <property type="match status" value="1"/>
</dbReference>
<gene>
    <name evidence="3" type="primary">cyaY</name>
    <name evidence="3" type="ORF">KEG57_24310</name>
</gene>
<dbReference type="EMBL" id="JAGTJJ010000015">
    <property type="protein sequence ID" value="MDC3983654.1"/>
    <property type="molecule type" value="Genomic_DNA"/>
</dbReference>
<dbReference type="InterPro" id="IPR002908">
    <property type="entry name" value="Frataxin/CyaY"/>
</dbReference>
<comment type="caution">
    <text evidence="3">The sequence shown here is derived from an EMBL/GenBank/DDBJ whole genome shotgun (WGS) entry which is preliminary data.</text>
</comment>
<name>A0A9X3X4P2_9BACT</name>
<keyword evidence="2" id="KW-0408">Iron</keyword>